<feature type="compositionally biased region" description="Basic and acidic residues" evidence="1">
    <location>
        <begin position="23"/>
        <end position="32"/>
    </location>
</feature>
<protein>
    <submittedName>
        <fullName evidence="2">Uncharacterized protein</fullName>
    </submittedName>
</protein>
<feature type="region of interest" description="Disordered" evidence="1">
    <location>
        <begin position="1"/>
        <end position="32"/>
    </location>
</feature>
<evidence type="ECO:0000313" key="2">
    <source>
        <dbReference type="EMBL" id="KAG8521188.1"/>
    </source>
</evidence>
<dbReference type="Proteomes" id="UP000700334">
    <property type="component" value="Unassembled WGS sequence"/>
</dbReference>
<accession>A0A8J6AI19</accession>
<gene>
    <name evidence="2" type="ORF">J0S82_004742</name>
</gene>
<proteinExistence type="predicted"/>
<keyword evidence="3" id="KW-1185">Reference proteome</keyword>
<reference evidence="2" key="1">
    <citation type="journal article" date="2021" name="Evol. Appl.">
        <title>The genome of the Pyrenean desman and the effects of bottlenecks and inbreeding on the genomic landscape of an endangered species.</title>
        <authorList>
            <person name="Escoda L."/>
            <person name="Castresana J."/>
        </authorList>
    </citation>
    <scope>NUCLEOTIDE SEQUENCE</scope>
    <source>
        <strain evidence="2">IBE-C5619</strain>
    </source>
</reference>
<name>A0A8J6AI19_GALPY</name>
<organism evidence="2 3">
    <name type="scientific">Galemys pyrenaicus</name>
    <name type="common">Iberian desman</name>
    <name type="synonym">Pyrenean desman</name>
    <dbReference type="NCBI Taxonomy" id="202257"/>
    <lineage>
        <taxon>Eukaryota</taxon>
        <taxon>Metazoa</taxon>
        <taxon>Chordata</taxon>
        <taxon>Craniata</taxon>
        <taxon>Vertebrata</taxon>
        <taxon>Euteleostomi</taxon>
        <taxon>Mammalia</taxon>
        <taxon>Eutheria</taxon>
        <taxon>Laurasiatheria</taxon>
        <taxon>Eulipotyphla</taxon>
        <taxon>Talpidae</taxon>
        <taxon>Galemys</taxon>
    </lineage>
</organism>
<evidence type="ECO:0000313" key="3">
    <source>
        <dbReference type="Proteomes" id="UP000700334"/>
    </source>
</evidence>
<evidence type="ECO:0000256" key="1">
    <source>
        <dbReference type="SAM" id="MobiDB-lite"/>
    </source>
</evidence>
<dbReference type="EMBL" id="JAGFMF010011484">
    <property type="protein sequence ID" value="KAG8521188.1"/>
    <property type="molecule type" value="Genomic_DNA"/>
</dbReference>
<sequence>MRKWAQLGSDTGRIKAASRGRQQRAEEKRTERDVEAERALLRAPRAGTLQFARVLTPGESGVWISAQQVDLIIWTTACAHFIYKDGPHDTPACQRVGKARFSERICCRSNSFFMNTKGWTLLKDVHKLFIREAYDALEVMSDQKLRVV</sequence>
<comment type="caution">
    <text evidence="2">The sequence shown here is derived from an EMBL/GenBank/DDBJ whole genome shotgun (WGS) entry which is preliminary data.</text>
</comment>
<dbReference type="AlphaFoldDB" id="A0A8J6AI19"/>